<evidence type="ECO:0000313" key="3">
    <source>
        <dbReference type="EMBL" id="MET3868350.1"/>
    </source>
</evidence>
<evidence type="ECO:0000259" key="1">
    <source>
        <dbReference type="Pfam" id="PF04865"/>
    </source>
</evidence>
<feature type="domain" description="Baseplate protein J-like barrel" evidence="1">
    <location>
        <begin position="90"/>
        <end position="161"/>
    </location>
</feature>
<dbReference type="PANTHER" id="PTHR37829:SF3">
    <property type="entry name" value="PROTEIN JAYE-RELATED"/>
    <property type="match status" value="1"/>
</dbReference>
<feature type="domain" description="Baseplate J-like central" evidence="2">
    <location>
        <begin position="192"/>
        <end position="261"/>
    </location>
</feature>
<name>A0ABV2NPS5_9HYPH</name>
<keyword evidence="4" id="KW-1185">Reference proteome</keyword>
<dbReference type="RefSeq" id="WP_209650436.1">
    <property type="nucleotide sequence ID" value="NZ_JBEPNV010000001.1"/>
</dbReference>
<dbReference type="EMBL" id="JBEPNW010000002">
    <property type="protein sequence ID" value="MET3868350.1"/>
    <property type="molecule type" value="Genomic_DNA"/>
</dbReference>
<sequence>MPFNLPDLPSMRRQNRDNLAAYLKGADASVPNNALRVLSDQNAGGAFLNLKYLAYIAKNALPDKSEGDWLLRWAYILFGGPKAATFASGTIALTGVKGTLLTAGSILATSDGVQYQTAADVYLSATATLAAVTCLTAGAIGNRDAGAPLSLTVAVSSVDAQATVVLIDGGADTESDDDLRTRVLLRLRRPPMGGDADDYIQWTLAVPGVTRAWSSPNGMGIGTVVVRFLCDALRAGNAGLPTDDDIAQVRAYLDTVRPVCVKDFFVVAPIPQGLGIAIRNLSDDTPSMRLAIETALQLLLLERAAPGQTIYAAWVSAAISEVVGEGYFDLDFEDAVMASPGHMASLSAAAGGGISYP</sequence>
<dbReference type="Proteomes" id="UP001549119">
    <property type="component" value="Unassembled WGS sequence"/>
</dbReference>
<dbReference type="PANTHER" id="PTHR37829">
    <property type="entry name" value="PHAGE-LIKE ELEMENT PBSX PROTEIN XKDT"/>
    <property type="match status" value="1"/>
</dbReference>
<dbReference type="Pfam" id="PF26078">
    <property type="entry name" value="Baseplate_J_M"/>
    <property type="match status" value="1"/>
</dbReference>
<reference evidence="3 4" key="1">
    <citation type="submission" date="2024-06" db="EMBL/GenBank/DDBJ databases">
        <title>Genomics of switchgrass bacterial isolates.</title>
        <authorList>
            <person name="Shade A."/>
        </authorList>
    </citation>
    <scope>NUCLEOTIDE SEQUENCE [LARGE SCALE GENOMIC DNA]</scope>
    <source>
        <strain evidence="3 4">PvP084</strain>
    </source>
</reference>
<proteinExistence type="predicted"/>
<accession>A0ABV2NPS5</accession>
<dbReference type="InterPro" id="IPR006949">
    <property type="entry name" value="Barrel_Baseplate_J-like"/>
</dbReference>
<comment type="caution">
    <text evidence="3">The sequence shown here is derived from an EMBL/GenBank/DDBJ whole genome shotgun (WGS) entry which is preliminary data.</text>
</comment>
<protein>
    <submittedName>
        <fullName evidence="3">Phage protein gp47/JayE</fullName>
    </submittedName>
</protein>
<evidence type="ECO:0000259" key="2">
    <source>
        <dbReference type="Pfam" id="PF26078"/>
    </source>
</evidence>
<organism evidence="3 4">
    <name type="scientific">Methylobacterium radiotolerans</name>
    <dbReference type="NCBI Taxonomy" id="31998"/>
    <lineage>
        <taxon>Bacteria</taxon>
        <taxon>Pseudomonadati</taxon>
        <taxon>Pseudomonadota</taxon>
        <taxon>Alphaproteobacteria</taxon>
        <taxon>Hyphomicrobiales</taxon>
        <taxon>Methylobacteriaceae</taxon>
        <taxon>Methylobacterium</taxon>
    </lineage>
</organism>
<dbReference type="InterPro" id="IPR058531">
    <property type="entry name" value="Baseplate_J_M"/>
</dbReference>
<evidence type="ECO:0000313" key="4">
    <source>
        <dbReference type="Proteomes" id="UP001549119"/>
    </source>
</evidence>
<gene>
    <name evidence="3" type="ORF">ABIC20_005659</name>
</gene>
<dbReference type="Pfam" id="PF04865">
    <property type="entry name" value="Baseplate_J"/>
    <property type="match status" value="1"/>
</dbReference>
<dbReference type="InterPro" id="IPR052399">
    <property type="entry name" value="Phage_Baseplate_Assmbl_Protein"/>
</dbReference>